<sequence>MYDLVIIGAAAAGPAAAIYAIRRGLNVIIVSKDTGGEVALSGEVENWPSVIHTTGVELAKQFTDHIKHYNVPLDEGYEVTSISQEGNYHSVHAKDYAGKEKIYQTKAVIVASGIHPRELNAIHEKELKGRGITYCTVCDGPLFKGKVTATIGAGNSAVESALMMGGIAQKVYVLTKYGPDENNNGFPKAENILVKKMMATPTIEVVHYANTTEMVGDTKLTGIKYTDSKTGEEKELAVDGAMVHIGVIPNSDFIDCAQKDEGKQIKVDRLCNTSCKGIFAAGDVTDIPYKQISIAVGMGATAALSAIDYINHFEE</sequence>
<proteinExistence type="predicted"/>
<keyword evidence="2" id="KW-0560">Oxidoreductase</keyword>
<accession>A0A2H0TRQ0</accession>
<dbReference type="Proteomes" id="UP000230154">
    <property type="component" value="Unassembled WGS sequence"/>
</dbReference>
<dbReference type="InterPro" id="IPR050097">
    <property type="entry name" value="Ferredoxin-NADP_redctase_2"/>
</dbReference>
<dbReference type="Pfam" id="PF07992">
    <property type="entry name" value="Pyr_redox_2"/>
    <property type="match status" value="1"/>
</dbReference>
<feature type="domain" description="FAD/NAD(P)-binding" evidence="3">
    <location>
        <begin position="2"/>
        <end position="299"/>
    </location>
</feature>
<name>A0A2H0TRQ0_9BACT</name>
<evidence type="ECO:0000256" key="2">
    <source>
        <dbReference type="ARBA" id="ARBA00023002"/>
    </source>
</evidence>
<evidence type="ECO:0000313" key="5">
    <source>
        <dbReference type="Proteomes" id="UP000230154"/>
    </source>
</evidence>
<dbReference type="EMBL" id="PFCB01000003">
    <property type="protein sequence ID" value="PIR74824.1"/>
    <property type="molecule type" value="Genomic_DNA"/>
</dbReference>
<evidence type="ECO:0000259" key="3">
    <source>
        <dbReference type="Pfam" id="PF07992"/>
    </source>
</evidence>
<organism evidence="4 5">
    <name type="scientific">Candidatus Magasanikbacteria bacterium CG10_big_fil_rev_8_21_14_0_10_47_10</name>
    <dbReference type="NCBI Taxonomy" id="1974652"/>
    <lineage>
        <taxon>Bacteria</taxon>
        <taxon>Candidatus Magasanikiibacteriota</taxon>
    </lineage>
</organism>
<dbReference type="InterPro" id="IPR036188">
    <property type="entry name" value="FAD/NAD-bd_sf"/>
</dbReference>
<dbReference type="PRINTS" id="PR00368">
    <property type="entry name" value="FADPNR"/>
</dbReference>
<dbReference type="PANTHER" id="PTHR48105">
    <property type="entry name" value="THIOREDOXIN REDUCTASE 1-RELATED-RELATED"/>
    <property type="match status" value="1"/>
</dbReference>
<keyword evidence="1" id="KW-0285">Flavoprotein</keyword>
<dbReference type="PRINTS" id="PR00469">
    <property type="entry name" value="PNDRDTASEII"/>
</dbReference>
<dbReference type="SUPFAM" id="SSF51905">
    <property type="entry name" value="FAD/NAD(P)-binding domain"/>
    <property type="match status" value="2"/>
</dbReference>
<evidence type="ECO:0000256" key="1">
    <source>
        <dbReference type="ARBA" id="ARBA00022630"/>
    </source>
</evidence>
<protein>
    <recommendedName>
        <fullName evidence="3">FAD/NAD(P)-binding domain-containing protein</fullName>
    </recommendedName>
</protein>
<evidence type="ECO:0000313" key="4">
    <source>
        <dbReference type="EMBL" id="PIR74824.1"/>
    </source>
</evidence>
<dbReference type="Gene3D" id="3.50.50.60">
    <property type="entry name" value="FAD/NAD(P)-binding domain"/>
    <property type="match status" value="2"/>
</dbReference>
<dbReference type="InterPro" id="IPR023753">
    <property type="entry name" value="FAD/NAD-binding_dom"/>
</dbReference>
<comment type="caution">
    <text evidence="4">The sequence shown here is derived from an EMBL/GenBank/DDBJ whole genome shotgun (WGS) entry which is preliminary data.</text>
</comment>
<gene>
    <name evidence="4" type="ORF">COU35_00350</name>
</gene>
<dbReference type="AlphaFoldDB" id="A0A2H0TRQ0"/>
<dbReference type="GO" id="GO:0016491">
    <property type="term" value="F:oxidoreductase activity"/>
    <property type="evidence" value="ECO:0007669"/>
    <property type="project" value="UniProtKB-KW"/>
</dbReference>
<reference evidence="5" key="1">
    <citation type="submission" date="2017-09" db="EMBL/GenBank/DDBJ databases">
        <title>Depth-based differentiation of microbial function through sediment-hosted aquifers and enrichment of novel symbionts in the deep terrestrial subsurface.</title>
        <authorList>
            <person name="Probst A.J."/>
            <person name="Ladd B."/>
            <person name="Jarett J.K."/>
            <person name="Geller-Mcgrath D.E."/>
            <person name="Sieber C.M.K."/>
            <person name="Emerson J.B."/>
            <person name="Anantharaman K."/>
            <person name="Thomas B.C."/>
            <person name="Malmstrom R."/>
            <person name="Stieglmeier M."/>
            <person name="Klingl A."/>
            <person name="Woyke T."/>
            <person name="Ryan C.M."/>
            <person name="Banfield J.F."/>
        </authorList>
    </citation>
    <scope>NUCLEOTIDE SEQUENCE [LARGE SCALE GENOMIC DNA]</scope>
</reference>